<sequence>MLGLDSEPVKQGKLYLKPSSHPILGLAAIVGLAGPVEGRVILDMSMETGVKITETLNFETYACHDITEENREIVASTLTEVANVVTGRAVTKLYDLGFKFDLTPPTLVVGSNTQISTFAQESLVVPLELPQGLVEINIAIRERISEGFEIAATAGDGEEAVRKYKELSHNLDFVTMDITMPKMDGITALEKIIEYDKEAKVIMVSALGSQDAVKKALMAGAKNYIVKPLDRKKVLERITSSLK</sequence>
<dbReference type="Gene3D" id="3.40.1550.10">
    <property type="entry name" value="CheC-like"/>
    <property type="match status" value="1"/>
</dbReference>
<dbReference type="PROSITE" id="PS50110">
    <property type="entry name" value="RESPONSE_REGULATORY"/>
    <property type="match status" value="1"/>
</dbReference>
<keyword evidence="2" id="KW-0597">Phosphoprotein</keyword>
<dbReference type="InterPro" id="IPR028976">
    <property type="entry name" value="CheC-like_sf"/>
</dbReference>
<evidence type="ECO:0000256" key="1">
    <source>
        <dbReference type="ARBA" id="ARBA00022500"/>
    </source>
</evidence>
<dbReference type="InterPro" id="IPR001789">
    <property type="entry name" value="Sig_transdc_resp-reg_receiver"/>
</dbReference>
<evidence type="ECO:0000256" key="2">
    <source>
        <dbReference type="PROSITE-ProRule" id="PRU00169"/>
    </source>
</evidence>
<dbReference type="EMBL" id="JARGDH010000006">
    <property type="protein sequence ID" value="KAL0266200.1"/>
    <property type="molecule type" value="Genomic_DNA"/>
</dbReference>
<dbReference type="InterPro" id="IPR052048">
    <property type="entry name" value="ST_Response_Regulator"/>
</dbReference>
<dbReference type="InterPro" id="IPR011006">
    <property type="entry name" value="CheY-like_superfamily"/>
</dbReference>
<proteinExistence type="predicted"/>
<dbReference type="PANTHER" id="PTHR43228:SF1">
    <property type="entry name" value="TWO-COMPONENT RESPONSE REGULATOR ARR22"/>
    <property type="match status" value="1"/>
</dbReference>
<feature type="modified residue" description="4-aspartylphosphate" evidence="2">
    <location>
        <position position="177"/>
    </location>
</feature>
<evidence type="ECO:0000313" key="4">
    <source>
        <dbReference type="EMBL" id="KAL0266200.1"/>
    </source>
</evidence>
<dbReference type="SMART" id="SM00448">
    <property type="entry name" value="REC"/>
    <property type="match status" value="1"/>
</dbReference>
<dbReference type="Pfam" id="PF13690">
    <property type="entry name" value="CheX"/>
    <property type="match status" value="1"/>
</dbReference>
<dbReference type="SUPFAM" id="SSF52172">
    <property type="entry name" value="CheY-like"/>
    <property type="match status" value="1"/>
</dbReference>
<organism evidence="4">
    <name type="scientific">Menopon gallinae</name>
    <name type="common">poultry shaft louse</name>
    <dbReference type="NCBI Taxonomy" id="328185"/>
    <lineage>
        <taxon>Eukaryota</taxon>
        <taxon>Metazoa</taxon>
        <taxon>Ecdysozoa</taxon>
        <taxon>Arthropoda</taxon>
        <taxon>Hexapoda</taxon>
        <taxon>Insecta</taxon>
        <taxon>Pterygota</taxon>
        <taxon>Neoptera</taxon>
        <taxon>Paraneoptera</taxon>
        <taxon>Psocodea</taxon>
        <taxon>Troctomorpha</taxon>
        <taxon>Phthiraptera</taxon>
        <taxon>Amblycera</taxon>
        <taxon>Menoponidae</taxon>
        <taxon>Menopon</taxon>
    </lineage>
</organism>
<accession>A0AAW2H940</accession>
<comment type="caution">
    <text evidence="4">The sequence shown here is derived from an EMBL/GenBank/DDBJ whole genome shotgun (WGS) entry which is preliminary data.</text>
</comment>
<dbReference type="AlphaFoldDB" id="A0AAW2H940"/>
<dbReference type="InterPro" id="IPR028051">
    <property type="entry name" value="CheX-like_dom"/>
</dbReference>
<protein>
    <recommendedName>
        <fullName evidence="3">Response regulatory domain-containing protein</fullName>
    </recommendedName>
</protein>
<dbReference type="Pfam" id="PF00072">
    <property type="entry name" value="Response_reg"/>
    <property type="match status" value="1"/>
</dbReference>
<dbReference type="Gene3D" id="3.20.20.70">
    <property type="entry name" value="Aldolase class I"/>
    <property type="match status" value="1"/>
</dbReference>
<dbReference type="InterPro" id="IPR013785">
    <property type="entry name" value="Aldolase_TIM"/>
</dbReference>
<dbReference type="GO" id="GO:0000160">
    <property type="term" value="P:phosphorelay signal transduction system"/>
    <property type="evidence" value="ECO:0007669"/>
    <property type="project" value="InterPro"/>
</dbReference>
<reference evidence="4" key="1">
    <citation type="journal article" date="2024" name="Gigascience">
        <title>Chromosome-level genome of the poultry shaft louse Menopon gallinae provides insight into the host-switching and adaptive evolution of parasitic lice.</title>
        <authorList>
            <person name="Xu Y."/>
            <person name="Ma L."/>
            <person name="Liu S."/>
            <person name="Liang Y."/>
            <person name="Liu Q."/>
            <person name="He Z."/>
            <person name="Tian L."/>
            <person name="Duan Y."/>
            <person name="Cai W."/>
            <person name="Li H."/>
            <person name="Song F."/>
        </authorList>
    </citation>
    <scope>NUCLEOTIDE SEQUENCE</scope>
    <source>
        <strain evidence="4">Cailab_2023a</strain>
    </source>
</reference>
<gene>
    <name evidence="4" type="ORF">PYX00_011917</name>
</gene>
<dbReference type="SUPFAM" id="SSF103039">
    <property type="entry name" value="CheC-like"/>
    <property type="match status" value="1"/>
</dbReference>
<dbReference type="CDD" id="cd17906">
    <property type="entry name" value="CheX"/>
    <property type="match status" value="1"/>
</dbReference>
<keyword evidence="1" id="KW-0145">Chemotaxis</keyword>
<feature type="domain" description="Response regulatory" evidence="3">
    <location>
        <begin position="123"/>
        <end position="242"/>
    </location>
</feature>
<dbReference type="GO" id="GO:0006935">
    <property type="term" value="P:chemotaxis"/>
    <property type="evidence" value="ECO:0007669"/>
    <property type="project" value="UniProtKB-KW"/>
</dbReference>
<dbReference type="PANTHER" id="PTHR43228">
    <property type="entry name" value="TWO-COMPONENT RESPONSE REGULATOR"/>
    <property type="match status" value="1"/>
</dbReference>
<name>A0AAW2H940_9NEOP</name>
<evidence type="ECO:0000259" key="3">
    <source>
        <dbReference type="PROSITE" id="PS50110"/>
    </source>
</evidence>